<reference evidence="3" key="1">
    <citation type="submission" date="2019-05" db="EMBL/GenBank/DDBJ databases">
        <title>Candidatus Nanohalobium constans, a novel model system to study the DPANN nano-sized archaea: genomic and physiological characterization of a nanoarchaeon co-cultured with its chitinotrophic host.</title>
        <authorList>
            <person name="La Cono V."/>
            <person name="Arcadi E."/>
            <person name="Crisafi F."/>
            <person name="Denaro R."/>
            <person name="La Spada G."/>
            <person name="Messina E."/>
            <person name="Smedile F."/>
            <person name="Toshchakov S.V."/>
            <person name="Shevchenko M.A."/>
            <person name="Golyshin P.N."/>
            <person name="Golyshina O.V."/>
            <person name="Ferrer M."/>
            <person name="Rohde M."/>
            <person name="Mushegian A."/>
            <person name="Sorokin D.Y."/>
            <person name="Giuliano L."/>
            <person name="Yakimov M.M."/>
        </authorList>
    </citation>
    <scope>NUCLEOTIDE SEQUENCE [LARGE SCALE GENOMIC DNA]</scope>
    <source>
        <strain evidence="3">LC1Nh</strain>
    </source>
</reference>
<accession>A0A5Q0UHX4</accession>
<dbReference type="KEGG" id="ncon:LC1Nh_0595"/>
<dbReference type="RefSeq" id="WP_153550229.1">
    <property type="nucleotide sequence ID" value="NZ_CP040089.1"/>
</dbReference>
<dbReference type="Proteomes" id="UP000377803">
    <property type="component" value="Chromosome"/>
</dbReference>
<dbReference type="InterPro" id="IPR027598">
    <property type="entry name" value="Amphi-Trp_dom"/>
</dbReference>
<proteinExistence type="predicted"/>
<gene>
    <name evidence="2" type="ORF">LC1Nh_0595</name>
</gene>
<feature type="domain" description="Amphi-Trp" evidence="1">
    <location>
        <begin position="3"/>
        <end position="80"/>
    </location>
</feature>
<evidence type="ECO:0000313" key="3">
    <source>
        <dbReference type="Proteomes" id="UP000377803"/>
    </source>
</evidence>
<dbReference type="NCBIfam" id="TIGR04354">
    <property type="entry name" value="amphi-Trp"/>
    <property type="match status" value="1"/>
</dbReference>
<keyword evidence="3" id="KW-1185">Reference proteome</keyword>
<sequence>MERKLLNSTKKMSRKEAGEKLHNLADSIAEGYVKLKSGENSVDLQPGEQVEFELEVEKEEDGDTSIEIEVEWPETEKTENIEIQ</sequence>
<evidence type="ECO:0000259" key="1">
    <source>
        <dbReference type="Pfam" id="PF20068"/>
    </source>
</evidence>
<dbReference type="GeneID" id="42364980"/>
<evidence type="ECO:0000313" key="2">
    <source>
        <dbReference type="EMBL" id="QGA80489.1"/>
    </source>
</evidence>
<dbReference type="Pfam" id="PF20068">
    <property type="entry name" value="Amphi-Trp"/>
    <property type="match status" value="1"/>
</dbReference>
<dbReference type="EMBL" id="CP040089">
    <property type="protein sequence ID" value="QGA80489.1"/>
    <property type="molecule type" value="Genomic_DNA"/>
</dbReference>
<name>A0A5Q0UHX4_9ARCH</name>
<protein>
    <submittedName>
        <fullName evidence="2">Amphi-Trp domain-containing protein</fullName>
    </submittedName>
</protein>
<organism evidence="2 3">
    <name type="scientific">Candidatus Nanohalobium constans</name>
    <dbReference type="NCBI Taxonomy" id="2565781"/>
    <lineage>
        <taxon>Archaea</taxon>
        <taxon>Candidatus Nanohalarchaeota</taxon>
        <taxon>Candidatus Nanohalobia</taxon>
        <taxon>Candidatus Nanohalobiales</taxon>
        <taxon>Candidatus Nanohalobiaceae</taxon>
        <taxon>Candidatus Nanohalobium</taxon>
    </lineage>
</organism>
<dbReference type="AlphaFoldDB" id="A0A5Q0UHX4"/>